<dbReference type="PANTHER" id="PTHR36182">
    <property type="entry name" value="PROTEIN, PUTATIVE (AFU_ORTHOLOGUE AFUA_6G10930)-RELATED"/>
    <property type="match status" value="1"/>
</dbReference>
<evidence type="ECO:0000313" key="1">
    <source>
        <dbReference type="EMBL" id="KAF1811472.1"/>
    </source>
</evidence>
<name>A0A6G1G0G3_9PEZI</name>
<feature type="non-terminal residue" evidence="1">
    <location>
        <position position="1"/>
    </location>
</feature>
<reference evidence="3" key="3">
    <citation type="submission" date="2025-04" db="UniProtKB">
        <authorList>
            <consortium name="RefSeq"/>
        </authorList>
    </citation>
    <scope>IDENTIFICATION</scope>
    <source>
        <strain evidence="3">CBS 781.70</strain>
    </source>
</reference>
<evidence type="ECO:0000313" key="2">
    <source>
        <dbReference type="Proteomes" id="UP000504638"/>
    </source>
</evidence>
<dbReference type="GeneID" id="54416295"/>
<keyword evidence="2" id="KW-1185">Reference proteome</keyword>
<dbReference type="PANTHER" id="PTHR36182:SF2">
    <property type="entry name" value="LYTIC POLYSACCHARIDE MONOOXYGENASE"/>
    <property type="match status" value="1"/>
</dbReference>
<dbReference type="OrthoDB" id="2342176at2759"/>
<proteinExistence type="predicted"/>
<organism evidence="1">
    <name type="scientific">Eremomyces bilateralis CBS 781.70</name>
    <dbReference type="NCBI Taxonomy" id="1392243"/>
    <lineage>
        <taxon>Eukaryota</taxon>
        <taxon>Fungi</taxon>
        <taxon>Dikarya</taxon>
        <taxon>Ascomycota</taxon>
        <taxon>Pezizomycotina</taxon>
        <taxon>Dothideomycetes</taxon>
        <taxon>Dothideomycetes incertae sedis</taxon>
        <taxon>Eremomycetales</taxon>
        <taxon>Eremomycetaceae</taxon>
        <taxon>Eremomyces</taxon>
    </lineage>
</organism>
<dbReference type="Gene3D" id="2.70.50.70">
    <property type="match status" value="1"/>
</dbReference>
<dbReference type="EMBL" id="ML975161">
    <property type="protein sequence ID" value="KAF1811472.1"/>
    <property type="molecule type" value="Genomic_DNA"/>
</dbReference>
<reference evidence="1 3" key="1">
    <citation type="submission" date="2020-01" db="EMBL/GenBank/DDBJ databases">
        <authorList>
            <consortium name="DOE Joint Genome Institute"/>
            <person name="Haridas S."/>
            <person name="Albert R."/>
            <person name="Binder M."/>
            <person name="Bloem J."/>
            <person name="Labutti K."/>
            <person name="Salamov A."/>
            <person name="Andreopoulos B."/>
            <person name="Baker S.E."/>
            <person name="Barry K."/>
            <person name="Bills G."/>
            <person name="Bluhm B.H."/>
            <person name="Cannon C."/>
            <person name="Castanera R."/>
            <person name="Culley D.E."/>
            <person name="Daum C."/>
            <person name="Ezra D."/>
            <person name="Gonzalez J.B."/>
            <person name="Henrissat B."/>
            <person name="Kuo A."/>
            <person name="Liang C."/>
            <person name="Lipzen A."/>
            <person name="Lutzoni F."/>
            <person name="Magnuson J."/>
            <person name="Mondo S."/>
            <person name="Nolan M."/>
            <person name="Ohm R."/>
            <person name="Pangilinan J."/>
            <person name="Park H.-J."/>
            <person name="Ramirez L."/>
            <person name="Alfaro M."/>
            <person name="Sun H."/>
            <person name="Tritt A."/>
            <person name="Yoshinaga Y."/>
            <person name="Zwiers L.-H."/>
            <person name="Turgeon B.G."/>
            <person name="Goodwin S.B."/>
            <person name="Spatafora J.W."/>
            <person name="Crous P.W."/>
            <person name="Grigoriev I.V."/>
        </authorList>
    </citation>
    <scope>NUCLEOTIDE SEQUENCE</scope>
    <source>
        <strain evidence="1 3">CBS 781.70</strain>
    </source>
</reference>
<protein>
    <submittedName>
        <fullName evidence="1 3">Uncharacterized protein</fullName>
    </submittedName>
</protein>
<dbReference type="RefSeq" id="XP_033533103.1">
    <property type="nucleotide sequence ID" value="XM_033675725.1"/>
</dbReference>
<dbReference type="AlphaFoldDB" id="A0A6G1G0G3"/>
<accession>A0A6G1G0G3</accession>
<gene>
    <name evidence="1 3" type="ORF">P152DRAFT_380896</name>
</gene>
<evidence type="ECO:0000313" key="3">
    <source>
        <dbReference type="RefSeq" id="XP_033533103.1"/>
    </source>
</evidence>
<feature type="non-terminal residue" evidence="1">
    <location>
        <position position="100"/>
    </location>
</feature>
<sequence length="100" mass="10702">NLDTAKRCVPGSGDIKCVNAFNFTIPPGVKNGDAIFAWTKFKNLGEREMYMNCAAVTITGGQDKLNELPLLFVANIGEISGSCGTTQSVNVDFPNPGKYV</sequence>
<dbReference type="Proteomes" id="UP000504638">
    <property type="component" value="Unplaced"/>
</dbReference>
<reference evidence="3" key="2">
    <citation type="submission" date="2020-04" db="EMBL/GenBank/DDBJ databases">
        <authorList>
            <consortium name="NCBI Genome Project"/>
        </authorList>
    </citation>
    <scope>NUCLEOTIDE SEQUENCE</scope>
    <source>
        <strain evidence="3">CBS 781.70</strain>
    </source>
</reference>